<accession>A0ABD5UXK6</accession>
<dbReference type="InterPro" id="IPR006311">
    <property type="entry name" value="TAT_signal"/>
</dbReference>
<dbReference type="PANTHER" id="PTHR30483:SF6">
    <property type="entry name" value="PERIPLASMIC BINDING PROTEIN OF ABC TRANSPORTER FOR NATURAL AMINO ACIDS"/>
    <property type="match status" value="1"/>
</dbReference>
<dbReference type="InterPro" id="IPR051010">
    <property type="entry name" value="BCAA_transport"/>
</dbReference>
<dbReference type="RefSeq" id="WP_379740162.1">
    <property type="nucleotide sequence ID" value="NZ_JBHSVN010000001.1"/>
</dbReference>
<name>A0ABD5UXK6_9EURY</name>
<evidence type="ECO:0000313" key="4">
    <source>
        <dbReference type="Proteomes" id="UP001596296"/>
    </source>
</evidence>
<keyword evidence="1" id="KW-0732">Signal</keyword>
<dbReference type="Pfam" id="PF13458">
    <property type="entry name" value="Peripla_BP_6"/>
    <property type="match status" value="1"/>
</dbReference>
<dbReference type="CDD" id="cd06340">
    <property type="entry name" value="PBP1_ABC_ligand_binding-like"/>
    <property type="match status" value="1"/>
</dbReference>
<dbReference type="InterPro" id="IPR028082">
    <property type="entry name" value="Peripla_BP_I"/>
</dbReference>
<dbReference type="Gene3D" id="3.40.50.2300">
    <property type="match status" value="2"/>
</dbReference>
<proteinExistence type="predicted"/>
<evidence type="ECO:0000259" key="2">
    <source>
        <dbReference type="Pfam" id="PF13458"/>
    </source>
</evidence>
<dbReference type="PROSITE" id="PS51318">
    <property type="entry name" value="TAT"/>
    <property type="match status" value="1"/>
</dbReference>
<feature type="domain" description="Leucine-binding protein" evidence="2">
    <location>
        <begin position="68"/>
        <end position="386"/>
    </location>
</feature>
<dbReference type="AlphaFoldDB" id="A0ABD5UXK6"/>
<sequence length="469" mass="49145">MPNPNSSRRTFVKTIGGAGFAVGLAGCTGNGGNGGNGNGGGGNGNGGNGGNGNGGTSGGNGNGDADGVRVGALFPLSGGLAQLGEESLRGVELAVKERNANGGISGEEVSLVTKDAPDADAGVSAVESLATVEEVPVTVGSYSSTISAASSRRASTYDLPYWELGAVADSITEEGADNTFRTCAPASFFGRDGMDLTANVIAPALDTDPSDLNVAIMYESGEYGNAVGDSARSAAEDLGLNVVEDIEYEADTSDLSSAVQRLGEADVDVLNHTGYDADIDLLWTQLSNLDVFIPAAVGNGGGYSLTTYRENVGDNTALGVFNEDFTQYNTNPEFAPGIEEFVQLYADEFGDPPLSGHSLANYFGANVLFDVMENADSYDLDTIREEAFALDRELNTSATSWGVSFNEETQQNERISVVGHQWQEDTYDDDIWHPEVTDGTPDLYSIFPEEARLEGIDVTNIPQPDYTEE</sequence>
<gene>
    <name evidence="3" type="ORF">ACFQE9_03125</name>
</gene>
<organism evidence="3 4">
    <name type="scientific">Halopenitus salinus</name>
    <dbReference type="NCBI Taxonomy" id="1198295"/>
    <lineage>
        <taxon>Archaea</taxon>
        <taxon>Methanobacteriati</taxon>
        <taxon>Methanobacteriota</taxon>
        <taxon>Stenosarchaea group</taxon>
        <taxon>Halobacteria</taxon>
        <taxon>Halobacteriales</taxon>
        <taxon>Haloferacaceae</taxon>
        <taxon>Halopenitus</taxon>
    </lineage>
</organism>
<dbReference type="Proteomes" id="UP001596296">
    <property type="component" value="Unassembled WGS sequence"/>
</dbReference>
<evidence type="ECO:0000256" key="1">
    <source>
        <dbReference type="ARBA" id="ARBA00022729"/>
    </source>
</evidence>
<dbReference type="EMBL" id="JBHSXL010000003">
    <property type="protein sequence ID" value="MFC6891611.1"/>
    <property type="molecule type" value="Genomic_DNA"/>
</dbReference>
<comment type="caution">
    <text evidence="3">The sequence shown here is derived from an EMBL/GenBank/DDBJ whole genome shotgun (WGS) entry which is preliminary data.</text>
</comment>
<dbReference type="SUPFAM" id="SSF53822">
    <property type="entry name" value="Periplasmic binding protein-like I"/>
    <property type="match status" value="1"/>
</dbReference>
<keyword evidence="4" id="KW-1185">Reference proteome</keyword>
<dbReference type="InterPro" id="IPR028081">
    <property type="entry name" value="Leu-bd"/>
</dbReference>
<evidence type="ECO:0000313" key="3">
    <source>
        <dbReference type="EMBL" id="MFC6891611.1"/>
    </source>
</evidence>
<dbReference type="PANTHER" id="PTHR30483">
    <property type="entry name" value="LEUCINE-SPECIFIC-BINDING PROTEIN"/>
    <property type="match status" value="1"/>
</dbReference>
<protein>
    <submittedName>
        <fullName evidence="3">ABC transporter substrate-binding protein</fullName>
    </submittedName>
</protein>
<reference evidence="3 4" key="1">
    <citation type="journal article" date="2019" name="Int. J. Syst. Evol. Microbiol.">
        <title>The Global Catalogue of Microorganisms (GCM) 10K type strain sequencing project: providing services to taxonomists for standard genome sequencing and annotation.</title>
        <authorList>
            <consortium name="The Broad Institute Genomics Platform"/>
            <consortium name="The Broad Institute Genome Sequencing Center for Infectious Disease"/>
            <person name="Wu L."/>
            <person name="Ma J."/>
        </authorList>
    </citation>
    <scope>NUCLEOTIDE SEQUENCE [LARGE SCALE GENOMIC DNA]</scope>
    <source>
        <strain evidence="3 4">SKJ47</strain>
    </source>
</reference>